<organism evidence="2 3">
    <name type="scientific">Pannus brasiliensis CCIBt3594</name>
    <dbReference type="NCBI Taxonomy" id="1427578"/>
    <lineage>
        <taxon>Bacteria</taxon>
        <taxon>Bacillati</taxon>
        <taxon>Cyanobacteriota</taxon>
        <taxon>Cyanophyceae</taxon>
        <taxon>Oscillatoriophycideae</taxon>
        <taxon>Chroococcales</taxon>
        <taxon>Microcystaceae</taxon>
        <taxon>Pannus</taxon>
    </lineage>
</organism>
<gene>
    <name evidence="2" type="primary">cas12k</name>
    <name evidence="2" type="ORF">V0288_24085</name>
</gene>
<feature type="region of interest" description="Disordered" evidence="1">
    <location>
        <begin position="243"/>
        <end position="263"/>
    </location>
</feature>
<dbReference type="NCBIfam" id="NF038191">
    <property type="entry name" value="V_Cas12k"/>
    <property type="match status" value="1"/>
</dbReference>
<feature type="compositionally biased region" description="Basic residues" evidence="1">
    <location>
        <begin position="243"/>
        <end position="256"/>
    </location>
</feature>
<dbReference type="Proteomes" id="UP001328733">
    <property type="component" value="Unassembled WGS sequence"/>
</dbReference>
<feature type="non-terminal residue" evidence="2">
    <location>
        <position position="1"/>
    </location>
</feature>
<name>A0AAW9R1W0_9CHRO</name>
<keyword evidence="3" id="KW-1185">Reference proteome</keyword>
<dbReference type="AlphaFoldDB" id="A0AAW9R1W0"/>
<comment type="caution">
    <text evidence="2">The sequence shown here is derived from an EMBL/GenBank/DDBJ whole genome shotgun (WGS) entry which is preliminary data.</text>
</comment>
<dbReference type="EMBL" id="JBAFSM010000082">
    <property type="protein sequence ID" value="MEG3440229.1"/>
    <property type="molecule type" value="Genomic_DNA"/>
</dbReference>
<protein>
    <submittedName>
        <fullName evidence="2">Type V CRISPR-associated protein Cas12k</fullName>
    </submittedName>
</protein>
<sequence length="389" mass="45606">TLVFLIGQGFQPPCRPYREKRELDPHFEVRCDLRHLDWFNRFWEDQEFRANNEERYSSGLFLLRSARLLWREGKGKGNPWDVNPLYLQCSIDTRLWTEEGTRQVQHQKISELEIERIRMRPELTFPFFFRARSLPIYFTIWKTIIAFRVLKFSEKGDFAKAQKEFQNAIQRTESCLNNLTLSPPRPRKSLCRANPEIIVGVSMGLARPATVAVVNVVTGEVLTYRSIKQLLGENYNLLARQRQQKQRLSHQRHKAQKKDAPNRYGESELGQYLDRLIAKAIVKLAREYRAHSIAVPKLRQIREIIQSEVQARAERKISGYKEGQKKYARQYRESIHQWSYNRLIESIHQASAPFGIAIETVSQSLQGNPQEQARTNALAAYTERFESAR</sequence>
<accession>A0AAW9R1W0</accession>
<dbReference type="RefSeq" id="WP_332867699.1">
    <property type="nucleotide sequence ID" value="NZ_JBAFSM010000082.1"/>
</dbReference>
<evidence type="ECO:0000256" key="1">
    <source>
        <dbReference type="SAM" id="MobiDB-lite"/>
    </source>
</evidence>
<evidence type="ECO:0000313" key="2">
    <source>
        <dbReference type="EMBL" id="MEG3440229.1"/>
    </source>
</evidence>
<dbReference type="InterPro" id="IPR049868">
    <property type="entry name" value="V_Cas12k"/>
</dbReference>
<proteinExistence type="predicted"/>
<evidence type="ECO:0000313" key="3">
    <source>
        <dbReference type="Proteomes" id="UP001328733"/>
    </source>
</evidence>
<reference evidence="2 3" key="1">
    <citation type="submission" date="2024-01" db="EMBL/GenBank/DDBJ databases">
        <title>Genomic insights into the taxonomy and metabolism of the cyanobacterium Pannus brasiliensis CCIBt3594.</title>
        <authorList>
            <person name="Machado M."/>
            <person name="Botero N.B."/>
            <person name="Andreote A.P.D."/>
            <person name="Feitosa A.M.T."/>
            <person name="Popin R."/>
            <person name="Sivonen K."/>
            <person name="Fiore M.F."/>
        </authorList>
    </citation>
    <scope>NUCLEOTIDE SEQUENCE [LARGE SCALE GENOMIC DNA]</scope>
    <source>
        <strain evidence="2 3">CCIBt3594</strain>
    </source>
</reference>